<protein>
    <recommendedName>
        <fullName evidence="3">Nuclease PIN</fullName>
    </recommendedName>
</protein>
<proteinExistence type="predicted"/>
<dbReference type="SUPFAM" id="SSF53098">
    <property type="entry name" value="Ribonuclease H-like"/>
    <property type="match status" value="1"/>
</dbReference>
<dbReference type="InterPro" id="IPR012337">
    <property type="entry name" value="RNaseH-like_sf"/>
</dbReference>
<name>A0ABW0N1X4_9ACTN</name>
<evidence type="ECO:0000313" key="1">
    <source>
        <dbReference type="EMBL" id="MFC5494611.1"/>
    </source>
</evidence>
<dbReference type="Gene3D" id="3.40.50.2300">
    <property type="match status" value="1"/>
</dbReference>
<dbReference type="Proteomes" id="UP001595956">
    <property type="component" value="Unassembled WGS sequence"/>
</dbReference>
<reference evidence="2" key="1">
    <citation type="journal article" date="2019" name="Int. J. Syst. Evol. Microbiol.">
        <title>The Global Catalogue of Microorganisms (GCM) 10K type strain sequencing project: providing services to taxonomists for standard genome sequencing and annotation.</title>
        <authorList>
            <consortium name="The Broad Institute Genomics Platform"/>
            <consortium name="The Broad Institute Genome Sequencing Center for Infectious Disease"/>
            <person name="Wu L."/>
            <person name="Ma J."/>
        </authorList>
    </citation>
    <scope>NUCLEOTIDE SEQUENCE [LARGE SCALE GENOMIC DNA]</scope>
    <source>
        <strain evidence="2">KACC 13778</strain>
    </source>
</reference>
<dbReference type="InterPro" id="IPR036397">
    <property type="entry name" value="RNaseH_sf"/>
</dbReference>
<gene>
    <name evidence="1" type="ORF">ACFPKY_15960</name>
</gene>
<dbReference type="RefSeq" id="WP_379188030.1">
    <property type="nucleotide sequence ID" value="NZ_JBHSMD010000005.1"/>
</dbReference>
<comment type="caution">
    <text evidence="1">The sequence shown here is derived from an EMBL/GenBank/DDBJ whole genome shotgun (WGS) entry which is preliminary data.</text>
</comment>
<dbReference type="Gene3D" id="3.30.420.10">
    <property type="entry name" value="Ribonuclease H-like superfamily/Ribonuclease H"/>
    <property type="match status" value="1"/>
</dbReference>
<keyword evidence="2" id="KW-1185">Reference proteome</keyword>
<evidence type="ECO:0008006" key="3">
    <source>
        <dbReference type="Google" id="ProtNLM"/>
    </source>
</evidence>
<sequence>MATIATTDQQQRLFNFLKQLHKPARATDRAKYVPNFPGFENVFRVRLAGVSDQQCNVTLAPDAPRHGGTEPHANVVAALIKAIHALRDQREKWDVIAILLPTTWTSLRKSADGRFDLHDRIKAEVAPLGIPVQFLWENSALASQQWNSTAWRLSLALFAKAGGVPWRITPTTTIPTAYVGLHYAIRGGTTNDFVTCCSQVFDAQGGGLEFVAYNLGPADPNDTGSRRGRKNPHLTREEMRAVMTRTADLYRLRHAGAMPQRFVIHKESHWRDNEIEGVFDAWGAADNIECVSLQQTRWRAVELKGPGTTATGPEPATMAVRRGTIQQYDGHSGLLWTRGPGPVGITGKYFSPDGKSLPRPIAFTRYTGSGDLSLLAADILALTKLDWNNDSPYNQLPVTLGYAQKLAEVVSNVPELDDNVYQYRLFL</sequence>
<accession>A0ABW0N1X4</accession>
<dbReference type="CDD" id="cd04659">
    <property type="entry name" value="Piwi_piwi-like_ProArk"/>
    <property type="match status" value="1"/>
</dbReference>
<organism evidence="1 2">
    <name type="scientific">Nocardioides caricicola</name>
    <dbReference type="NCBI Taxonomy" id="634770"/>
    <lineage>
        <taxon>Bacteria</taxon>
        <taxon>Bacillati</taxon>
        <taxon>Actinomycetota</taxon>
        <taxon>Actinomycetes</taxon>
        <taxon>Propionibacteriales</taxon>
        <taxon>Nocardioidaceae</taxon>
        <taxon>Nocardioides</taxon>
    </lineage>
</organism>
<dbReference type="EMBL" id="JBHSMD010000005">
    <property type="protein sequence ID" value="MFC5494611.1"/>
    <property type="molecule type" value="Genomic_DNA"/>
</dbReference>
<evidence type="ECO:0000313" key="2">
    <source>
        <dbReference type="Proteomes" id="UP001595956"/>
    </source>
</evidence>